<evidence type="ECO:0000259" key="4">
    <source>
        <dbReference type="PROSITE" id="PS50801"/>
    </source>
</evidence>
<evidence type="ECO:0000313" key="5">
    <source>
        <dbReference type="EMBL" id="MFH8544503.1"/>
    </source>
</evidence>
<dbReference type="InterPro" id="IPR036513">
    <property type="entry name" value="STAS_dom_sf"/>
</dbReference>
<comment type="caution">
    <text evidence="5">The sequence shown here is derived from an EMBL/GenBank/DDBJ whole genome shotgun (WGS) entry which is preliminary data.</text>
</comment>
<protein>
    <recommendedName>
        <fullName evidence="2">Anti-sigma factor antagonist</fullName>
    </recommendedName>
</protein>
<dbReference type="CDD" id="cd07043">
    <property type="entry name" value="STAS_anti-anti-sigma_factors"/>
    <property type="match status" value="1"/>
</dbReference>
<dbReference type="Proteomes" id="UP001610818">
    <property type="component" value="Unassembled WGS sequence"/>
</dbReference>
<sequence>MPPHATLPPTAWTCPGCGHTFPQIRTPASVGLRIDADGERLVVTVSGELDLDSAPLLRQTLHDALEHAPAGIDLDLGGVDFCDCSVLNVLLHARHRAHRAAQKLVLRAGSPAVERLLELTGTRPLFTAAESGDGTTAEDVQVSRKP</sequence>
<dbReference type="InterPro" id="IPR002645">
    <property type="entry name" value="STAS_dom"/>
</dbReference>
<reference evidence="5 6" key="1">
    <citation type="submission" date="2024-10" db="EMBL/GenBank/DDBJ databases">
        <title>The Natural Products Discovery Center: Release of the First 8490 Sequenced Strains for Exploring Actinobacteria Biosynthetic Diversity.</title>
        <authorList>
            <person name="Kalkreuter E."/>
            <person name="Kautsar S.A."/>
            <person name="Yang D."/>
            <person name="Bader C.D."/>
            <person name="Teijaro C.N."/>
            <person name="Fluegel L."/>
            <person name="Davis C.M."/>
            <person name="Simpson J.R."/>
            <person name="Lauterbach L."/>
            <person name="Steele A.D."/>
            <person name="Gui C."/>
            <person name="Meng S."/>
            <person name="Li G."/>
            <person name="Viehrig K."/>
            <person name="Ye F."/>
            <person name="Su P."/>
            <person name="Kiefer A.F."/>
            <person name="Nichols A."/>
            <person name="Cepeda A.J."/>
            <person name="Yan W."/>
            <person name="Fan B."/>
            <person name="Jiang Y."/>
            <person name="Adhikari A."/>
            <person name="Zheng C.-J."/>
            <person name="Schuster L."/>
            <person name="Cowan T.M."/>
            <person name="Smanski M.J."/>
            <person name="Chevrette M.G."/>
            <person name="De Carvalho L.P.S."/>
            <person name="Shen B."/>
        </authorList>
    </citation>
    <scope>NUCLEOTIDE SEQUENCE [LARGE SCALE GENOMIC DNA]</scope>
    <source>
        <strain evidence="5 6">NPDC017990</strain>
    </source>
</reference>
<evidence type="ECO:0000256" key="2">
    <source>
        <dbReference type="RuleBase" id="RU003749"/>
    </source>
</evidence>
<organism evidence="5 6">
    <name type="scientific">Streptomyces longisporoflavus</name>
    <dbReference type="NCBI Taxonomy" id="28044"/>
    <lineage>
        <taxon>Bacteria</taxon>
        <taxon>Bacillati</taxon>
        <taxon>Actinomycetota</taxon>
        <taxon>Actinomycetes</taxon>
        <taxon>Kitasatosporales</taxon>
        <taxon>Streptomycetaceae</taxon>
        <taxon>Streptomyces</taxon>
    </lineage>
</organism>
<feature type="domain" description="STAS" evidence="4">
    <location>
        <begin position="41"/>
        <end position="121"/>
    </location>
</feature>
<evidence type="ECO:0000313" key="6">
    <source>
        <dbReference type="Proteomes" id="UP001610818"/>
    </source>
</evidence>
<dbReference type="SUPFAM" id="SSF52091">
    <property type="entry name" value="SpoIIaa-like"/>
    <property type="match status" value="1"/>
</dbReference>
<dbReference type="RefSeq" id="WP_397708301.1">
    <property type="nucleotide sequence ID" value="NZ_JBIRGN010000001.1"/>
</dbReference>
<name>A0ABW7QII1_9ACTN</name>
<dbReference type="PANTHER" id="PTHR33495:SF2">
    <property type="entry name" value="ANTI-SIGMA FACTOR ANTAGONIST TM_1081-RELATED"/>
    <property type="match status" value="1"/>
</dbReference>
<dbReference type="EMBL" id="JBIRGQ010000001">
    <property type="protein sequence ID" value="MFH8544503.1"/>
    <property type="molecule type" value="Genomic_DNA"/>
</dbReference>
<comment type="similarity">
    <text evidence="1 2">Belongs to the anti-sigma-factor antagonist family.</text>
</comment>
<accession>A0ABW7QII1</accession>
<keyword evidence="6" id="KW-1185">Reference proteome</keyword>
<dbReference type="NCBIfam" id="TIGR00377">
    <property type="entry name" value="ant_ant_sig"/>
    <property type="match status" value="1"/>
</dbReference>
<dbReference type="PROSITE" id="PS50801">
    <property type="entry name" value="STAS"/>
    <property type="match status" value="1"/>
</dbReference>
<feature type="region of interest" description="Disordered" evidence="3">
    <location>
        <begin position="127"/>
        <end position="146"/>
    </location>
</feature>
<dbReference type="Gene3D" id="3.30.750.24">
    <property type="entry name" value="STAS domain"/>
    <property type="match status" value="1"/>
</dbReference>
<proteinExistence type="inferred from homology"/>
<dbReference type="InterPro" id="IPR003658">
    <property type="entry name" value="Anti-sigma_ant"/>
</dbReference>
<dbReference type="InterPro" id="IPR058548">
    <property type="entry name" value="MlaB-like_STAS"/>
</dbReference>
<gene>
    <name evidence="5" type="ORF">ACH4F9_05755</name>
</gene>
<dbReference type="Pfam" id="PF13466">
    <property type="entry name" value="STAS_2"/>
    <property type="match status" value="1"/>
</dbReference>
<evidence type="ECO:0000256" key="1">
    <source>
        <dbReference type="ARBA" id="ARBA00009013"/>
    </source>
</evidence>
<dbReference type="PANTHER" id="PTHR33495">
    <property type="entry name" value="ANTI-SIGMA FACTOR ANTAGONIST TM_1081-RELATED-RELATED"/>
    <property type="match status" value="1"/>
</dbReference>
<evidence type="ECO:0000256" key="3">
    <source>
        <dbReference type="SAM" id="MobiDB-lite"/>
    </source>
</evidence>